<name>A0A0M3KFD1_ANISI</name>
<dbReference type="Proteomes" id="UP000267096">
    <property type="component" value="Unassembled WGS sequence"/>
</dbReference>
<keyword evidence="2" id="KW-1185">Reference proteome</keyword>
<evidence type="ECO:0000313" key="3">
    <source>
        <dbReference type="WBParaSite" id="ASIM_0001969001-mRNA-1"/>
    </source>
</evidence>
<dbReference type="WBParaSite" id="ASIM_0001969001-mRNA-1">
    <property type="protein sequence ID" value="ASIM_0001969001-mRNA-1"/>
    <property type="gene ID" value="ASIM_0001969001"/>
</dbReference>
<organism evidence="3">
    <name type="scientific">Anisakis simplex</name>
    <name type="common">Herring worm</name>
    <dbReference type="NCBI Taxonomy" id="6269"/>
    <lineage>
        <taxon>Eukaryota</taxon>
        <taxon>Metazoa</taxon>
        <taxon>Ecdysozoa</taxon>
        <taxon>Nematoda</taxon>
        <taxon>Chromadorea</taxon>
        <taxon>Rhabditida</taxon>
        <taxon>Spirurina</taxon>
        <taxon>Ascaridomorpha</taxon>
        <taxon>Ascaridoidea</taxon>
        <taxon>Anisakidae</taxon>
        <taxon>Anisakis</taxon>
        <taxon>Anisakis simplex complex</taxon>
    </lineage>
</organism>
<reference evidence="1 2" key="2">
    <citation type="submission" date="2018-11" db="EMBL/GenBank/DDBJ databases">
        <authorList>
            <consortium name="Pathogen Informatics"/>
        </authorList>
    </citation>
    <scope>NUCLEOTIDE SEQUENCE [LARGE SCALE GENOMIC DNA]</scope>
</reference>
<protein>
    <submittedName>
        <fullName evidence="3">Ovule protein</fullName>
    </submittedName>
</protein>
<accession>A0A0M3KFD1</accession>
<dbReference type="EMBL" id="UYRR01036582">
    <property type="protein sequence ID" value="VDK67448.1"/>
    <property type="molecule type" value="Genomic_DNA"/>
</dbReference>
<reference evidence="3" key="1">
    <citation type="submission" date="2017-02" db="UniProtKB">
        <authorList>
            <consortium name="WormBaseParasite"/>
        </authorList>
    </citation>
    <scope>IDENTIFICATION</scope>
</reference>
<proteinExistence type="predicted"/>
<dbReference type="AlphaFoldDB" id="A0A0M3KFD1"/>
<gene>
    <name evidence="1" type="ORF">ASIM_LOCUS19079</name>
</gene>
<evidence type="ECO:0000313" key="2">
    <source>
        <dbReference type="Proteomes" id="UP000267096"/>
    </source>
</evidence>
<sequence>MDREMRRFDGGERERLADLENLLEWWQGKKRELWIVGKSDRWEMRLANGKRVHGKGRRGIVNGSREVNKDSEVEGSWDFMSD</sequence>
<evidence type="ECO:0000313" key="1">
    <source>
        <dbReference type="EMBL" id="VDK67448.1"/>
    </source>
</evidence>